<dbReference type="Pfam" id="PF03417">
    <property type="entry name" value="AAT"/>
    <property type="match status" value="1"/>
</dbReference>
<gene>
    <name evidence="2" type="ORF">CE139_18510</name>
</gene>
<protein>
    <submittedName>
        <fullName evidence="2">Acyl-CoA--6-aminopenicillanic acid acyl-transferase</fullName>
    </submittedName>
</protein>
<dbReference type="InterPro" id="IPR005079">
    <property type="entry name" value="Peptidase_C45_hydrolase"/>
</dbReference>
<dbReference type="PANTHER" id="PTHR34180">
    <property type="entry name" value="PEPTIDASE C45"/>
    <property type="match status" value="1"/>
</dbReference>
<dbReference type="InterPro" id="IPR047801">
    <property type="entry name" value="Peptidase_C45"/>
</dbReference>
<dbReference type="EMBL" id="CP022198">
    <property type="protein sequence ID" value="AXA67727.1"/>
    <property type="molecule type" value="Genomic_DNA"/>
</dbReference>
<dbReference type="GO" id="GO:0016740">
    <property type="term" value="F:transferase activity"/>
    <property type="evidence" value="ECO:0007669"/>
    <property type="project" value="UniProtKB-KW"/>
</dbReference>
<dbReference type="Proteomes" id="UP000250579">
    <property type="component" value="Chromosome"/>
</dbReference>
<dbReference type="Gene3D" id="1.10.10.2120">
    <property type="match status" value="1"/>
</dbReference>
<evidence type="ECO:0000313" key="2">
    <source>
        <dbReference type="EMBL" id="AXA67727.1"/>
    </source>
</evidence>
<dbReference type="AlphaFoldDB" id="A0A2Z5AAW8"/>
<dbReference type="InterPro" id="IPR047794">
    <property type="entry name" value="C45_proenzyme-like"/>
</dbReference>
<organism evidence="2 3">
    <name type="scientific">Pseudomonas oryzihabitans</name>
    <dbReference type="NCBI Taxonomy" id="47885"/>
    <lineage>
        <taxon>Bacteria</taxon>
        <taxon>Pseudomonadati</taxon>
        <taxon>Pseudomonadota</taxon>
        <taxon>Gammaproteobacteria</taxon>
        <taxon>Pseudomonadales</taxon>
        <taxon>Pseudomonadaceae</taxon>
        <taxon>Pseudomonas</taxon>
    </lineage>
</organism>
<evidence type="ECO:0000259" key="1">
    <source>
        <dbReference type="Pfam" id="PF03417"/>
    </source>
</evidence>
<dbReference type="NCBIfam" id="NF040521">
    <property type="entry name" value="C45_proenzyme"/>
    <property type="match status" value="1"/>
</dbReference>
<name>A0A2Z5AAW8_9PSED</name>
<feature type="domain" description="Peptidase C45 hydrolase" evidence="1">
    <location>
        <begin position="107"/>
        <end position="328"/>
    </location>
</feature>
<dbReference type="Gene3D" id="3.60.60.10">
    <property type="entry name" value="Penicillin V Acylase, Chain A"/>
    <property type="match status" value="1"/>
</dbReference>
<accession>A0A2Z5AAW8</accession>
<keyword evidence="2" id="KW-0808">Transferase</keyword>
<sequence>MLARLKLSGSAHDIGFGLGEFGRAAVHAKLRPLPLWQWLASQSDTDKAQQMQALVRQHFPRYWQELEGLAAGLQLPLAEVFLWNCRGDFPGLPAVDGCTTVYGRTAQGTLIAHNEDGLPQLRDDCALVEVSPDEGVAFTSFVYPGSIPGHTFAVNAHGVVATVNNLRPTDIPAGVPRQILGRASLDARSVDEAIAVVSFQPRAGAFHHTFGKAGSARVVSVEASAAATAVVEIERPSGHANHIVHAALEGVGQRITGSSGARQQQVEARLAALGADLSPAQALDILHDTAVADLPIYRCAVDDPDDENTLATAIFILGATTVEWRVHTRAATATADAAGVVSIPQ</sequence>
<reference evidence="2 3" key="1">
    <citation type="submission" date="2017-06" db="EMBL/GenBank/DDBJ databases">
        <title>Evolution towards high GC content and high-temperature stress adaptation in endophytic Pseudomonas oryzihabitans impacted its plant-growth promoting traits.</title>
        <authorList>
            <person name="Nascimento F.X."/>
        </authorList>
    </citation>
    <scope>NUCLEOTIDE SEQUENCE [LARGE SCALE GENOMIC DNA]</scope>
    <source>
        <strain evidence="2 3">MS8</strain>
    </source>
</reference>
<proteinExistence type="predicted"/>
<dbReference type="RefSeq" id="WP_208691802.1">
    <property type="nucleotide sequence ID" value="NZ_CP022198.1"/>
</dbReference>
<dbReference type="PANTHER" id="PTHR34180:SF1">
    <property type="entry name" value="BETA-ALANYL-DOPAMINE_CARCININE HYDROLASE"/>
    <property type="match status" value="1"/>
</dbReference>
<evidence type="ECO:0000313" key="3">
    <source>
        <dbReference type="Proteomes" id="UP000250579"/>
    </source>
</evidence>